<evidence type="ECO:0000313" key="3">
    <source>
        <dbReference type="Proteomes" id="UP001430356"/>
    </source>
</evidence>
<protein>
    <submittedName>
        <fullName evidence="2">Uncharacterized protein</fullName>
    </submittedName>
</protein>
<feature type="compositionally biased region" description="Polar residues" evidence="1">
    <location>
        <begin position="1"/>
        <end position="11"/>
    </location>
</feature>
<proteinExistence type="predicted"/>
<dbReference type="AlphaFoldDB" id="A0AAW0EYX8"/>
<organism evidence="2 3">
    <name type="scientific">Novymonas esmeraldas</name>
    <dbReference type="NCBI Taxonomy" id="1808958"/>
    <lineage>
        <taxon>Eukaryota</taxon>
        <taxon>Discoba</taxon>
        <taxon>Euglenozoa</taxon>
        <taxon>Kinetoplastea</taxon>
        <taxon>Metakinetoplastina</taxon>
        <taxon>Trypanosomatida</taxon>
        <taxon>Trypanosomatidae</taxon>
        <taxon>Novymonas</taxon>
    </lineage>
</organism>
<evidence type="ECO:0000313" key="2">
    <source>
        <dbReference type="EMBL" id="KAK7198033.1"/>
    </source>
</evidence>
<dbReference type="EMBL" id="JAECZO010000129">
    <property type="protein sequence ID" value="KAK7198033.1"/>
    <property type="molecule type" value="Genomic_DNA"/>
</dbReference>
<name>A0AAW0EYX8_9TRYP</name>
<evidence type="ECO:0000256" key="1">
    <source>
        <dbReference type="SAM" id="MobiDB-lite"/>
    </source>
</evidence>
<reference evidence="2 3" key="1">
    <citation type="journal article" date="2021" name="MBio">
        <title>A New Model Trypanosomatid, Novymonas esmeraldas: Genomic Perception of Its 'Candidatus Pandoraea novymonadis' Endosymbiont.</title>
        <authorList>
            <person name="Zakharova A."/>
            <person name="Saura A."/>
            <person name="Butenko A."/>
            <person name="Podesvova L."/>
            <person name="Warmusova S."/>
            <person name="Kostygov A.Y."/>
            <person name="Nenarokova A."/>
            <person name="Lukes J."/>
            <person name="Opperdoes F.R."/>
            <person name="Yurchenko V."/>
        </authorList>
    </citation>
    <scope>NUCLEOTIDE SEQUENCE [LARGE SCALE GENOMIC DNA]</scope>
    <source>
        <strain evidence="2 3">E262AT.01</strain>
    </source>
</reference>
<keyword evidence="3" id="KW-1185">Reference proteome</keyword>
<feature type="region of interest" description="Disordered" evidence="1">
    <location>
        <begin position="1"/>
        <end position="28"/>
    </location>
</feature>
<sequence length="83" mass="8781">MEAKGSSTNTSVPPPPRLHTHVADDDDGSDQHWAALATVCHRHLQRLDVCAQQAVRDAEAMRAAVLYASLMSDTGADDVAGGL</sequence>
<comment type="caution">
    <text evidence="2">The sequence shown here is derived from an EMBL/GenBank/DDBJ whole genome shotgun (WGS) entry which is preliminary data.</text>
</comment>
<accession>A0AAW0EYX8</accession>
<gene>
    <name evidence="2" type="ORF">NESM_000758900</name>
</gene>
<dbReference type="Proteomes" id="UP001430356">
    <property type="component" value="Unassembled WGS sequence"/>
</dbReference>